<dbReference type="Proteomes" id="UP000054359">
    <property type="component" value="Unassembled WGS sequence"/>
</dbReference>
<feature type="non-terminal residue" evidence="4">
    <location>
        <position position="150"/>
    </location>
</feature>
<dbReference type="STRING" id="407821.A0A087UDT0"/>
<dbReference type="OrthoDB" id="6435672at2759"/>
<dbReference type="Pfam" id="PF13359">
    <property type="entry name" value="DDE_Tnp_4"/>
    <property type="match status" value="1"/>
</dbReference>
<organism evidence="4 5">
    <name type="scientific">Stegodyphus mimosarum</name>
    <name type="common">African social velvet spider</name>
    <dbReference type="NCBI Taxonomy" id="407821"/>
    <lineage>
        <taxon>Eukaryota</taxon>
        <taxon>Metazoa</taxon>
        <taxon>Ecdysozoa</taxon>
        <taxon>Arthropoda</taxon>
        <taxon>Chelicerata</taxon>
        <taxon>Arachnida</taxon>
        <taxon>Araneae</taxon>
        <taxon>Araneomorphae</taxon>
        <taxon>Entelegynae</taxon>
        <taxon>Eresoidea</taxon>
        <taxon>Eresidae</taxon>
        <taxon>Stegodyphus</taxon>
    </lineage>
</organism>
<sequence>MRPYPGRDLDTEKCVSNYRLSRARRCVENAFGIMAARFRILRKPIIAGLTTSQNIVKASVCLHNYLRSKEEQMPAKERRYCPPGFADTDDGSGSILTGRWRDENIHNLSKVSRSASNMYSKNAAAVRISYTSYFTREGAVPWQDAIVSRK</sequence>
<dbReference type="EMBL" id="KK119377">
    <property type="protein sequence ID" value="KFM75519.1"/>
    <property type="molecule type" value="Genomic_DNA"/>
</dbReference>
<evidence type="ECO:0000256" key="1">
    <source>
        <dbReference type="ARBA" id="ARBA00001968"/>
    </source>
</evidence>
<evidence type="ECO:0000259" key="3">
    <source>
        <dbReference type="Pfam" id="PF13359"/>
    </source>
</evidence>
<accession>A0A087UDT0</accession>
<dbReference type="InterPro" id="IPR027806">
    <property type="entry name" value="HARBI1_dom"/>
</dbReference>
<evidence type="ECO:0000313" key="4">
    <source>
        <dbReference type="EMBL" id="KFM75519.1"/>
    </source>
</evidence>
<dbReference type="OMA" id="WRDENIH"/>
<proteinExistence type="predicted"/>
<evidence type="ECO:0000313" key="5">
    <source>
        <dbReference type="Proteomes" id="UP000054359"/>
    </source>
</evidence>
<gene>
    <name evidence="4" type="ORF">X975_07116</name>
</gene>
<keyword evidence="5" id="KW-1185">Reference proteome</keyword>
<keyword evidence="2" id="KW-0479">Metal-binding</keyword>
<dbReference type="AlphaFoldDB" id="A0A087UDT0"/>
<reference evidence="4 5" key="1">
    <citation type="submission" date="2013-11" db="EMBL/GenBank/DDBJ databases">
        <title>Genome sequencing of Stegodyphus mimosarum.</title>
        <authorList>
            <person name="Bechsgaard J."/>
        </authorList>
    </citation>
    <scope>NUCLEOTIDE SEQUENCE [LARGE SCALE GENOMIC DNA]</scope>
</reference>
<feature type="domain" description="DDE Tnp4" evidence="3">
    <location>
        <begin position="3"/>
        <end position="64"/>
    </location>
</feature>
<protein>
    <recommendedName>
        <fullName evidence="3">DDE Tnp4 domain-containing protein</fullName>
    </recommendedName>
</protein>
<evidence type="ECO:0000256" key="2">
    <source>
        <dbReference type="ARBA" id="ARBA00022723"/>
    </source>
</evidence>
<comment type="cofactor">
    <cofactor evidence="1">
        <name>a divalent metal cation</name>
        <dbReference type="ChEBI" id="CHEBI:60240"/>
    </cofactor>
</comment>
<dbReference type="GO" id="GO:0046872">
    <property type="term" value="F:metal ion binding"/>
    <property type="evidence" value="ECO:0007669"/>
    <property type="project" value="UniProtKB-KW"/>
</dbReference>
<name>A0A087UDT0_STEMI</name>